<feature type="region of interest" description="Disordered" evidence="1">
    <location>
        <begin position="1"/>
        <end position="129"/>
    </location>
</feature>
<dbReference type="GeneID" id="37213895"/>
<evidence type="ECO:0000313" key="4">
    <source>
        <dbReference type="Proteomes" id="UP000248405"/>
    </source>
</evidence>
<feature type="domain" description="J" evidence="2">
    <location>
        <begin position="142"/>
        <end position="222"/>
    </location>
</feature>
<evidence type="ECO:0000256" key="1">
    <source>
        <dbReference type="SAM" id="MobiDB-lite"/>
    </source>
</evidence>
<dbReference type="CDD" id="cd06257">
    <property type="entry name" value="DnaJ"/>
    <property type="match status" value="1"/>
</dbReference>
<feature type="compositionally biased region" description="Polar residues" evidence="1">
    <location>
        <begin position="48"/>
        <end position="61"/>
    </location>
</feature>
<feature type="region of interest" description="Disordered" evidence="1">
    <location>
        <begin position="626"/>
        <end position="662"/>
    </location>
</feature>
<dbReference type="PROSITE" id="PS50076">
    <property type="entry name" value="DNAJ_2"/>
    <property type="match status" value="1"/>
</dbReference>
<dbReference type="PANTHER" id="PTHR45270">
    <property type="entry name" value="OS03G0832900 PROTEIN"/>
    <property type="match status" value="1"/>
</dbReference>
<feature type="region of interest" description="Disordered" evidence="1">
    <location>
        <begin position="467"/>
        <end position="489"/>
    </location>
</feature>
<accession>A0A319BUF9</accession>
<proteinExistence type="predicted"/>
<dbReference type="EMBL" id="KZ821614">
    <property type="protein sequence ID" value="PYH75159.1"/>
    <property type="molecule type" value="Genomic_DNA"/>
</dbReference>
<dbReference type="Gene3D" id="1.10.287.110">
    <property type="entry name" value="DnaJ domain"/>
    <property type="match status" value="1"/>
</dbReference>
<dbReference type="SMART" id="SM00271">
    <property type="entry name" value="DnaJ"/>
    <property type="match status" value="1"/>
</dbReference>
<dbReference type="SUPFAM" id="SSF46565">
    <property type="entry name" value="Chaperone J-domain"/>
    <property type="match status" value="1"/>
</dbReference>
<protein>
    <recommendedName>
        <fullName evidence="2">J domain-containing protein</fullName>
    </recommendedName>
</protein>
<feature type="compositionally biased region" description="Polar residues" evidence="1">
    <location>
        <begin position="104"/>
        <end position="113"/>
    </location>
</feature>
<feature type="compositionally biased region" description="Acidic residues" evidence="1">
    <location>
        <begin position="214"/>
        <end position="233"/>
    </location>
</feature>
<dbReference type="Proteomes" id="UP000248405">
    <property type="component" value="Unassembled WGS sequence"/>
</dbReference>
<dbReference type="InterPro" id="IPR001623">
    <property type="entry name" value="DnaJ_domain"/>
</dbReference>
<gene>
    <name evidence="3" type="ORF">BO88DRAFT_431570</name>
</gene>
<dbReference type="RefSeq" id="XP_025568953.1">
    <property type="nucleotide sequence ID" value="XM_025709303.1"/>
</dbReference>
<sequence length="701" mass="78881">MSESKIPALPAPDVRTGKDYYEDENADTVVATSSSDNSNLSKAPKDQNIPNTPDITHQTEGGSKDDVKGDNENASSIPDPSKKAPHSSSDAEHVPSVTPKVQHIPSQPTNNAKASEGHLQIGNLRQKRSKEIDRILTGDENEYERILGVSKSSDPKAVQKAFHKKALLVHPDKNDGKAKATAAFKLLISASENILTKKQCDELNISASWHPNAYEDDSDSYSSDDDEPDTEPDTESKSHGKEAKKANAPDNIKAIYQEATPYVLKLFKNAKDEAAHKELSAAADRISQYYENHPEPPPSTERFTIGQSYLTELAKNINALEPKIKAGDEKAWTEYQKHQASLTMHARMFDWPETWRLPNQSPEYGRETLHRLADGHIQKLKMQPGDEEALTALRKLNSWIEEYETKNSTMNSIIIDIEKLRSSYSTMQKWLPSLKQDPNNIEARRKVDTVNDEIKDQCTKNNYPHTWAYDLPGQRNPQPSPSPPGIRSRDNELICGIQKIGNGYRVAVAKNDRIPIGELRPGAKVGHDSVDKYMASEGRIEKTNLERDSENGRKYRVRAVFKQDGPKNITWVGLQDKSKPEPSKPYLVTLTNYREIRRGIDADYDVRDLYREYNVPLPLHISKRLAGSSRSTVPQIAEPKQQADKPPLQLDDRAAPDDTGAPIVEEFLNSLRNQRYKDTKLSEQEKEIRALRAELNKFKMG</sequence>
<feature type="compositionally biased region" description="Polar residues" evidence="1">
    <location>
        <begin position="30"/>
        <end position="41"/>
    </location>
</feature>
<dbReference type="AlphaFoldDB" id="A0A319BUF9"/>
<dbReference type="PANTHER" id="PTHR45270:SF4">
    <property type="entry name" value="CHAPERONE DNAJ-DOMAIN SUPERFAMILY PROTEIN"/>
    <property type="match status" value="1"/>
</dbReference>
<feature type="compositionally biased region" description="Basic and acidic residues" evidence="1">
    <location>
        <begin position="234"/>
        <end position="247"/>
    </location>
</feature>
<organism evidence="3 4">
    <name type="scientific">Aspergillus vadensis (strain CBS 113365 / IMI 142717 / IBT 24658)</name>
    <dbReference type="NCBI Taxonomy" id="1448311"/>
    <lineage>
        <taxon>Eukaryota</taxon>
        <taxon>Fungi</taxon>
        <taxon>Dikarya</taxon>
        <taxon>Ascomycota</taxon>
        <taxon>Pezizomycotina</taxon>
        <taxon>Eurotiomycetes</taxon>
        <taxon>Eurotiomycetidae</taxon>
        <taxon>Eurotiales</taxon>
        <taxon>Aspergillaceae</taxon>
        <taxon>Aspergillus</taxon>
        <taxon>Aspergillus subgen. Circumdati</taxon>
    </lineage>
</organism>
<feature type="compositionally biased region" description="Basic and acidic residues" evidence="1">
    <location>
        <begin position="62"/>
        <end position="71"/>
    </location>
</feature>
<evidence type="ECO:0000313" key="3">
    <source>
        <dbReference type="EMBL" id="PYH75159.1"/>
    </source>
</evidence>
<keyword evidence="4" id="KW-1185">Reference proteome</keyword>
<evidence type="ECO:0000259" key="2">
    <source>
        <dbReference type="PROSITE" id="PS50076"/>
    </source>
</evidence>
<dbReference type="OrthoDB" id="4498439at2759"/>
<dbReference type="InterPro" id="IPR036869">
    <property type="entry name" value="J_dom_sf"/>
</dbReference>
<feature type="region of interest" description="Disordered" evidence="1">
    <location>
        <begin position="211"/>
        <end position="249"/>
    </location>
</feature>
<dbReference type="Pfam" id="PF00226">
    <property type="entry name" value="DnaJ"/>
    <property type="match status" value="1"/>
</dbReference>
<reference evidence="3" key="1">
    <citation type="submission" date="2016-12" db="EMBL/GenBank/DDBJ databases">
        <title>The genomes of Aspergillus section Nigri reveals drivers in fungal speciation.</title>
        <authorList>
            <consortium name="DOE Joint Genome Institute"/>
            <person name="Vesth T.C."/>
            <person name="Nybo J."/>
            <person name="Theobald S."/>
            <person name="Brandl J."/>
            <person name="Frisvad J.C."/>
            <person name="Nielsen K.F."/>
            <person name="Lyhne E.K."/>
            <person name="Kogle M.E."/>
            <person name="Kuo A."/>
            <person name="Riley R."/>
            <person name="Clum A."/>
            <person name="Nolan M."/>
            <person name="Lipzen A."/>
            <person name="Salamov A."/>
            <person name="Henrissat B."/>
            <person name="Wiebenga A."/>
            <person name="De Vries R.P."/>
            <person name="Grigoriev I.V."/>
            <person name="Mortensen U.H."/>
            <person name="Andersen M.R."/>
            <person name="Baker S.E."/>
        </authorList>
    </citation>
    <scope>NUCLEOTIDE SEQUENCE [LARGE SCALE GENOMIC DNA]</scope>
    <source>
        <strain evidence="3">CBS 113365</strain>
    </source>
</reference>
<name>A0A319BUF9_ASPVC</name>